<dbReference type="Pfam" id="PF12730">
    <property type="entry name" value="ABC2_membrane_4"/>
    <property type="match status" value="1"/>
</dbReference>
<evidence type="ECO:0000256" key="1">
    <source>
        <dbReference type="SAM" id="Phobius"/>
    </source>
</evidence>
<accession>A0A7X3MMF0</accession>
<evidence type="ECO:0000313" key="2">
    <source>
        <dbReference type="EMBL" id="MXP79141.1"/>
    </source>
</evidence>
<geneLocation type="plasmid" evidence="2">
    <name>unnamed</name>
</geneLocation>
<organism evidence="2 3">
    <name type="scientific">Sporofaciens musculi</name>
    <dbReference type="NCBI Taxonomy" id="2681861"/>
    <lineage>
        <taxon>Bacteria</taxon>
        <taxon>Bacillati</taxon>
        <taxon>Bacillota</taxon>
        <taxon>Clostridia</taxon>
        <taxon>Lachnospirales</taxon>
        <taxon>Lachnospiraceae</taxon>
        <taxon>Sporofaciens</taxon>
    </lineage>
</organism>
<keyword evidence="2" id="KW-0614">Plasmid</keyword>
<feature type="transmembrane region" description="Helical" evidence="1">
    <location>
        <begin position="226"/>
        <end position="252"/>
    </location>
</feature>
<dbReference type="EMBL" id="WUQX01000003">
    <property type="protein sequence ID" value="MXP79141.1"/>
    <property type="molecule type" value="Genomic_DNA"/>
</dbReference>
<sequence length="257" mass="29032">MLDLVKCEFWKIKRKGLFKIALFTAVLFPVFNIMLLAEGSLADVMSSVREESGFLLLIPILVIIAANLFFEEHDSDTLKNLICVPVLKNHLVIAKVTMLFLFSVTYEMLGFCIGILIALAQGISLNGWALQLFLTFCTGILLWAAALPCIILVVWCNKSYIISVIIAFFYTLLGFALHLSDAIMMKPLGLNISTFIPVPMVFRWLYQFKVPEGKIMTDFYNRLSPYFVSTPIIFAILIAEAIVCIILIIRVYQKQEA</sequence>
<keyword evidence="3" id="KW-1185">Reference proteome</keyword>
<keyword evidence="1" id="KW-1133">Transmembrane helix</keyword>
<name>A0A7X3MMF0_9FIRM</name>
<keyword evidence="1" id="KW-0812">Transmembrane</keyword>
<dbReference type="Proteomes" id="UP000460412">
    <property type="component" value="Unassembled WGS sequence"/>
</dbReference>
<comment type="caution">
    <text evidence="2">The sequence shown here is derived from an EMBL/GenBank/DDBJ whole genome shotgun (WGS) entry which is preliminary data.</text>
</comment>
<feature type="transmembrane region" description="Helical" evidence="1">
    <location>
        <begin position="53"/>
        <end position="70"/>
    </location>
</feature>
<feature type="transmembrane region" description="Helical" evidence="1">
    <location>
        <begin position="20"/>
        <end position="41"/>
    </location>
</feature>
<keyword evidence="1" id="KW-0472">Membrane</keyword>
<reference evidence="2 3" key="1">
    <citation type="submission" date="2019-12" db="EMBL/GenBank/DDBJ databases">
        <title>Sporaefaciens musculi gen. nov., sp. nov., a novel bacterium isolated from the caecum of an obese mouse.</title>
        <authorList>
            <person name="Rasmussen T.S."/>
            <person name="Streidl T."/>
            <person name="Hitch T.C.A."/>
            <person name="Wortmann E."/>
            <person name="Deptula P."/>
            <person name="Hansen M."/>
            <person name="Nielsen D.S."/>
            <person name="Clavel T."/>
            <person name="Vogensen F.K."/>
        </authorList>
    </citation>
    <scope>NUCLEOTIDE SEQUENCE [LARGE SCALE GENOMIC DNA]</scope>
    <source>
        <strain evidence="2 3">WCA-9-b2</strain>
        <plasmid evidence="2">unnamed</plasmid>
    </source>
</reference>
<evidence type="ECO:0000313" key="3">
    <source>
        <dbReference type="Proteomes" id="UP000460412"/>
    </source>
</evidence>
<protein>
    <submittedName>
        <fullName evidence="2">ABC transporter permease subunit</fullName>
    </submittedName>
</protein>
<feature type="transmembrane region" description="Helical" evidence="1">
    <location>
        <begin position="90"/>
        <end position="120"/>
    </location>
</feature>
<proteinExistence type="predicted"/>
<feature type="transmembrane region" description="Helical" evidence="1">
    <location>
        <begin position="160"/>
        <end position="179"/>
    </location>
</feature>
<feature type="transmembrane region" description="Helical" evidence="1">
    <location>
        <begin position="132"/>
        <end position="154"/>
    </location>
</feature>
<gene>
    <name evidence="2" type="ORF">GN277_28720</name>
</gene>
<dbReference type="AlphaFoldDB" id="A0A7X3MMF0"/>